<protein>
    <submittedName>
        <fullName evidence="2">Uncharacterized protein</fullName>
    </submittedName>
</protein>
<organism evidence="2 3">
    <name type="scientific">Galerina marginata (strain CBS 339.88)</name>
    <dbReference type="NCBI Taxonomy" id="685588"/>
    <lineage>
        <taxon>Eukaryota</taxon>
        <taxon>Fungi</taxon>
        <taxon>Dikarya</taxon>
        <taxon>Basidiomycota</taxon>
        <taxon>Agaricomycotina</taxon>
        <taxon>Agaricomycetes</taxon>
        <taxon>Agaricomycetidae</taxon>
        <taxon>Agaricales</taxon>
        <taxon>Agaricineae</taxon>
        <taxon>Strophariaceae</taxon>
        <taxon>Galerina</taxon>
    </lineage>
</organism>
<dbReference type="STRING" id="685588.A0A067TTF1"/>
<feature type="compositionally biased region" description="Basic residues" evidence="1">
    <location>
        <begin position="67"/>
        <end position="79"/>
    </location>
</feature>
<dbReference type="AlphaFoldDB" id="A0A067TTF1"/>
<dbReference type="OrthoDB" id="2668396at2759"/>
<proteinExistence type="predicted"/>
<feature type="compositionally biased region" description="Pro residues" evidence="1">
    <location>
        <begin position="156"/>
        <end position="168"/>
    </location>
</feature>
<feature type="region of interest" description="Disordered" evidence="1">
    <location>
        <begin position="252"/>
        <end position="292"/>
    </location>
</feature>
<accession>A0A067TTF1</accession>
<name>A0A067TTF1_GALM3</name>
<evidence type="ECO:0000256" key="1">
    <source>
        <dbReference type="SAM" id="MobiDB-lite"/>
    </source>
</evidence>
<dbReference type="EMBL" id="KL142370">
    <property type="protein sequence ID" value="KDR82268.1"/>
    <property type="molecule type" value="Genomic_DNA"/>
</dbReference>
<feature type="region of interest" description="Disordered" evidence="1">
    <location>
        <begin position="112"/>
        <end position="179"/>
    </location>
</feature>
<feature type="compositionally biased region" description="Low complexity" evidence="1">
    <location>
        <begin position="116"/>
        <end position="127"/>
    </location>
</feature>
<dbReference type="HOGENOM" id="CLU_804209_0_0_1"/>
<sequence>MAAPATYIRTIQTSFTAAQSHSSSAWASAATASALNHHHHNLHHTANVSPALSLSLNLPQVPLNQPRHSHSHSHSHHHQTAYAASQGGFNHTPIQSINTHNTHMYTHHLRDLTHSPQPRQQPAGAAQLHGPPLGMVLTQQGQYVPQSAAPKKSALPPMPTRAPPSPPPHTRRRSGAIRMPPSYKFDPFADEPLSPPAPFSAAEKPVSIMASESLPELEAEAEVDIASAGPTPTQPYTIHIPAAAPTDIQRYTPARPLTPSAQRSLSPRAASFTPSGSRPSTPLSSSPMQHSFPSPNLSKIVAGILLNRVHANKPMRRRVAPAYAAGRGGKQYVKSCLSSVVSVEA</sequence>
<feature type="region of interest" description="Disordered" evidence="1">
    <location>
        <begin position="61"/>
        <end position="82"/>
    </location>
</feature>
<gene>
    <name evidence="2" type="ORF">GALMADRAFT_135626</name>
</gene>
<dbReference type="Proteomes" id="UP000027222">
    <property type="component" value="Unassembled WGS sequence"/>
</dbReference>
<evidence type="ECO:0000313" key="3">
    <source>
        <dbReference type="Proteomes" id="UP000027222"/>
    </source>
</evidence>
<keyword evidence="3" id="KW-1185">Reference proteome</keyword>
<feature type="compositionally biased region" description="Low complexity" evidence="1">
    <location>
        <begin position="274"/>
        <end position="287"/>
    </location>
</feature>
<evidence type="ECO:0000313" key="2">
    <source>
        <dbReference type="EMBL" id="KDR82268.1"/>
    </source>
</evidence>
<reference evidence="3" key="1">
    <citation type="journal article" date="2014" name="Proc. Natl. Acad. Sci. U.S.A.">
        <title>Extensive sampling of basidiomycete genomes demonstrates inadequacy of the white-rot/brown-rot paradigm for wood decay fungi.</title>
        <authorList>
            <person name="Riley R."/>
            <person name="Salamov A.A."/>
            <person name="Brown D.W."/>
            <person name="Nagy L.G."/>
            <person name="Floudas D."/>
            <person name="Held B.W."/>
            <person name="Levasseur A."/>
            <person name="Lombard V."/>
            <person name="Morin E."/>
            <person name="Otillar R."/>
            <person name="Lindquist E.A."/>
            <person name="Sun H."/>
            <person name="LaButti K.M."/>
            <person name="Schmutz J."/>
            <person name="Jabbour D."/>
            <person name="Luo H."/>
            <person name="Baker S.E."/>
            <person name="Pisabarro A.G."/>
            <person name="Walton J.D."/>
            <person name="Blanchette R.A."/>
            <person name="Henrissat B."/>
            <person name="Martin F."/>
            <person name="Cullen D."/>
            <person name="Hibbett D.S."/>
            <person name="Grigoriev I.V."/>
        </authorList>
    </citation>
    <scope>NUCLEOTIDE SEQUENCE [LARGE SCALE GENOMIC DNA]</scope>
    <source>
        <strain evidence="3">CBS 339.88</strain>
    </source>
</reference>